<keyword evidence="5" id="KW-0378">Hydrolase</keyword>
<feature type="domain" description="Type I restriction modification DNA specificity" evidence="4">
    <location>
        <begin position="228"/>
        <end position="360"/>
    </location>
</feature>
<dbReference type="Pfam" id="PF01420">
    <property type="entry name" value="Methylase_S"/>
    <property type="match status" value="2"/>
</dbReference>
<dbReference type="GO" id="GO:0003677">
    <property type="term" value="F:DNA binding"/>
    <property type="evidence" value="ECO:0007669"/>
    <property type="project" value="UniProtKB-KW"/>
</dbReference>
<dbReference type="CDD" id="cd17262">
    <property type="entry name" value="RMtype1_S_Aco12261I-TRD2-CR2"/>
    <property type="match status" value="1"/>
</dbReference>
<evidence type="ECO:0000313" key="7">
    <source>
        <dbReference type="Proteomes" id="UP000297394"/>
    </source>
</evidence>
<dbReference type="PANTHER" id="PTHR30408">
    <property type="entry name" value="TYPE-1 RESTRICTION ENZYME ECOKI SPECIFICITY PROTEIN"/>
    <property type="match status" value="1"/>
</dbReference>
<reference evidence="6" key="1">
    <citation type="submission" date="2018-10" db="EMBL/GenBank/DDBJ databases">
        <authorList>
            <person name="Vincent A.T."/>
            <person name="Schiettekatte O."/>
            <person name="Bourhy P."/>
            <person name="Veyrier F.J."/>
            <person name="Picardeau M."/>
        </authorList>
    </citation>
    <scope>NUCLEOTIDE SEQUENCE</scope>
    <source>
        <strain evidence="6">201800281</strain>
    </source>
</reference>
<dbReference type="SUPFAM" id="SSF116734">
    <property type="entry name" value="DNA methylase specificity domain"/>
    <property type="match status" value="2"/>
</dbReference>
<evidence type="ECO:0000256" key="1">
    <source>
        <dbReference type="ARBA" id="ARBA00010923"/>
    </source>
</evidence>
<evidence type="ECO:0000313" key="5">
    <source>
        <dbReference type="EMBL" id="TGK84817.1"/>
    </source>
</evidence>
<name>A0A4R9IMY7_9LEPT</name>
<gene>
    <name evidence="5" type="ORF">EHQ23_08970</name>
    <name evidence="6" type="ORF">EHQ26_10570</name>
</gene>
<dbReference type="AlphaFoldDB" id="A0A4R9IMY7"/>
<dbReference type="GO" id="GO:0009307">
    <property type="term" value="P:DNA restriction-modification system"/>
    <property type="evidence" value="ECO:0007669"/>
    <property type="project" value="UniProtKB-KW"/>
</dbReference>
<feature type="domain" description="Type I restriction modification DNA specificity" evidence="4">
    <location>
        <begin position="1"/>
        <end position="178"/>
    </location>
</feature>
<sequence length="421" mass="47435">MSKWKESTLEELADEITVGFVGSMSQEYIPSGIPFFRSQNVEPYKINESDLKYISEEFNEKIRKSKLKPGDIVIVRTGKPGACAIIPEKYKVANCSDLVVIRASSEINKRFLCYYINSEATHHIHSHLVGAVQQHFNIGSARTLLVKYPDKRGQDAIAYILGTLDEKIELLRQMNETLDAMARALFKSWFVDFDPVRKKADGLPTGLPKEIEDMFPSEFEDSELGEIPKGWTVGKLGDVIQILDSKRIPLSGAERAKRKGIFPYHGATSIMDYVDDFIFDGIFVLLGEDGSVIKEDSTPFVQYVWGKIWVNNHAHVLLGNGISNEHLKVFLEQVNISAFVNGAVQAKLNQENMKKIPFIFSSKPINNAYGNLISIWFEKFRSNVENIQSLTNIRDSLIPKLISGELELSDDAITKILELAK</sequence>
<dbReference type="Proteomes" id="UP000297918">
    <property type="component" value="Unassembled WGS sequence"/>
</dbReference>
<evidence type="ECO:0000313" key="6">
    <source>
        <dbReference type="EMBL" id="TGK90584.1"/>
    </source>
</evidence>
<dbReference type="EMBL" id="RQFL01000024">
    <property type="protein sequence ID" value="TGK90584.1"/>
    <property type="molecule type" value="Genomic_DNA"/>
</dbReference>
<comment type="similarity">
    <text evidence="1">Belongs to the type-I restriction system S methylase family.</text>
</comment>
<dbReference type="PANTHER" id="PTHR30408:SF13">
    <property type="entry name" value="TYPE I RESTRICTION ENZYME HINDI SPECIFICITY SUBUNIT"/>
    <property type="match status" value="1"/>
</dbReference>
<dbReference type="Gene3D" id="3.90.220.20">
    <property type="entry name" value="DNA methylase specificity domains"/>
    <property type="match status" value="2"/>
</dbReference>
<dbReference type="InterPro" id="IPR044946">
    <property type="entry name" value="Restrct_endonuc_typeI_TRD_sf"/>
</dbReference>
<dbReference type="OrthoDB" id="9811611at2"/>
<accession>A0A4R9IMY7</accession>
<keyword evidence="8" id="KW-1185">Reference proteome</keyword>
<protein>
    <submittedName>
        <fullName evidence="5">Restriction endonuclease subunit S</fullName>
    </submittedName>
</protein>
<dbReference type="Proteomes" id="UP000297394">
    <property type="component" value="Unassembled WGS sequence"/>
</dbReference>
<dbReference type="InterPro" id="IPR052021">
    <property type="entry name" value="Type-I_RS_S_subunit"/>
</dbReference>
<keyword evidence="2" id="KW-0680">Restriction system</keyword>
<comment type="caution">
    <text evidence="5">The sequence shown here is derived from an EMBL/GenBank/DDBJ whole genome shotgun (WGS) entry which is preliminary data.</text>
</comment>
<keyword evidence="3" id="KW-0238">DNA-binding</keyword>
<proteinExistence type="inferred from homology"/>
<evidence type="ECO:0000259" key="4">
    <source>
        <dbReference type="Pfam" id="PF01420"/>
    </source>
</evidence>
<evidence type="ECO:0000313" key="8">
    <source>
        <dbReference type="Proteomes" id="UP000297918"/>
    </source>
</evidence>
<reference evidence="5 7" key="2">
    <citation type="journal article" date="2019" name="PLoS Negl. Trop. Dis.">
        <title>Revisiting the worldwide diversity of Leptospira species in the environment.</title>
        <authorList>
            <person name="Vincent A.T."/>
            <person name="Schiettekatte O."/>
            <person name="Bourhy P."/>
            <person name="Veyrier F.J."/>
            <person name="Picardeau M."/>
        </authorList>
    </citation>
    <scope>NUCLEOTIDE SEQUENCE [LARGE SCALE GENOMIC DNA]</scope>
    <source>
        <strain evidence="5 7">201800280</strain>
        <strain evidence="6">201800281</strain>
    </source>
</reference>
<evidence type="ECO:0000256" key="2">
    <source>
        <dbReference type="ARBA" id="ARBA00022747"/>
    </source>
</evidence>
<dbReference type="InterPro" id="IPR000055">
    <property type="entry name" value="Restrct_endonuc_typeI_TRD"/>
</dbReference>
<dbReference type="EMBL" id="RQFM01000022">
    <property type="protein sequence ID" value="TGK84817.1"/>
    <property type="molecule type" value="Genomic_DNA"/>
</dbReference>
<dbReference type="RefSeq" id="WP_135749686.1">
    <property type="nucleotide sequence ID" value="NZ_RQFL01000024.1"/>
</dbReference>
<keyword evidence="5" id="KW-0540">Nuclease</keyword>
<keyword evidence="5" id="KW-0255">Endonuclease</keyword>
<evidence type="ECO:0000256" key="3">
    <source>
        <dbReference type="ARBA" id="ARBA00023125"/>
    </source>
</evidence>
<dbReference type="GO" id="GO:0004519">
    <property type="term" value="F:endonuclease activity"/>
    <property type="evidence" value="ECO:0007669"/>
    <property type="project" value="UniProtKB-KW"/>
</dbReference>
<organism evidence="5 7">
    <name type="scientific">Leptospira bourretii</name>
    <dbReference type="NCBI Taxonomy" id="2484962"/>
    <lineage>
        <taxon>Bacteria</taxon>
        <taxon>Pseudomonadati</taxon>
        <taxon>Spirochaetota</taxon>
        <taxon>Spirochaetia</taxon>
        <taxon>Leptospirales</taxon>
        <taxon>Leptospiraceae</taxon>
        <taxon>Leptospira</taxon>
    </lineage>
</organism>